<dbReference type="PANTHER" id="PTHR24035">
    <property type="entry name" value="MULTIPLE EPIDERMAL GROWTH FACTOR-LIKE DOMAINS PROTEIN"/>
    <property type="match status" value="1"/>
</dbReference>
<organism evidence="2 3">
    <name type="scientific">Candidula unifasciata</name>
    <dbReference type="NCBI Taxonomy" id="100452"/>
    <lineage>
        <taxon>Eukaryota</taxon>
        <taxon>Metazoa</taxon>
        <taxon>Spiralia</taxon>
        <taxon>Lophotrochozoa</taxon>
        <taxon>Mollusca</taxon>
        <taxon>Gastropoda</taxon>
        <taxon>Heterobranchia</taxon>
        <taxon>Euthyneura</taxon>
        <taxon>Panpulmonata</taxon>
        <taxon>Eupulmonata</taxon>
        <taxon>Stylommatophora</taxon>
        <taxon>Helicina</taxon>
        <taxon>Helicoidea</taxon>
        <taxon>Geomitridae</taxon>
        <taxon>Candidula</taxon>
    </lineage>
</organism>
<gene>
    <name evidence="2" type="ORF">CUNI_LOCUS2809</name>
</gene>
<comment type="caution">
    <text evidence="2">The sequence shown here is derived from an EMBL/GenBank/DDBJ whole genome shotgun (WGS) entry which is preliminary data.</text>
</comment>
<dbReference type="EMBL" id="CAJHNH020000372">
    <property type="protein sequence ID" value="CAG5117251.1"/>
    <property type="molecule type" value="Genomic_DNA"/>
</dbReference>
<evidence type="ECO:0000259" key="1">
    <source>
        <dbReference type="Pfam" id="PF00053"/>
    </source>
</evidence>
<dbReference type="PANTHER" id="PTHR24035:SF109">
    <property type="entry name" value="PROTEIN DRAPER"/>
    <property type="match status" value="1"/>
</dbReference>
<dbReference type="Gene3D" id="2.170.300.10">
    <property type="entry name" value="Tie2 ligand-binding domain superfamily"/>
    <property type="match status" value="1"/>
</dbReference>
<dbReference type="Proteomes" id="UP000678393">
    <property type="component" value="Unassembled WGS sequence"/>
</dbReference>
<accession>A0A8S3YPP2</accession>
<dbReference type="InterPro" id="IPR002049">
    <property type="entry name" value="LE_dom"/>
</dbReference>
<dbReference type="OrthoDB" id="6158807at2759"/>
<dbReference type="Pfam" id="PF00053">
    <property type="entry name" value="EGF_laminin"/>
    <property type="match status" value="1"/>
</dbReference>
<evidence type="ECO:0000313" key="3">
    <source>
        <dbReference type="Proteomes" id="UP000678393"/>
    </source>
</evidence>
<reference evidence="2" key="1">
    <citation type="submission" date="2021-04" db="EMBL/GenBank/DDBJ databases">
        <authorList>
            <consortium name="Molecular Ecology Group"/>
        </authorList>
    </citation>
    <scope>NUCLEOTIDE SEQUENCE</scope>
</reference>
<dbReference type="InterPro" id="IPR052108">
    <property type="entry name" value="MEGF/SIB"/>
</dbReference>
<name>A0A8S3YPP2_9EUPU</name>
<feature type="domain" description="Laminin EGF-like" evidence="1">
    <location>
        <begin position="123"/>
        <end position="162"/>
    </location>
</feature>
<proteinExistence type="predicted"/>
<sequence length="221" mass="24493">NASWLSGFRLFVYNEAGRLFIQYGDRGASPLSVYELLLPLHDTFQALRIEAKHGTRAPRVLILCEVEVYVEAACQWHTYGLECEHQCHCSGSQRCSMTTGTCEFTPDYYCPPGTHGDACELSCPDNCQNKDCDARSGACLRCVSGYMGDFCDQVCEPGIFGPNCSRVCSKRCAKPCHHITGLCTCQEVFAGELCKGLYSLFRCRLLLCSNNVSAKCVLYIV</sequence>
<keyword evidence="3" id="KW-1185">Reference proteome</keyword>
<evidence type="ECO:0000313" key="2">
    <source>
        <dbReference type="EMBL" id="CAG5117251.1"/>
    </source>
</evidence>
<protein>
    <recommendedName>
        <fullName evidence="1">Laminin EGF-like domain-containing protein</fullName>
    </recommendedName>
</protein>
<feature type="non-terminal residue" evidence="2">
    <location>
        <position position="1"/>
    </location>
</feature>
<dbReference type="AlphaFoldDB" id="A0A8S3YPP2"/>